<organism evidence="6">
    <name type="scientific">Rhizopus microsporus var. microsporus</name>
    <dbReference type="NCBI Taxonomy" id="86635"/>
    <lineage>
        <taxon>Eukaryota</taxon>
        <taxon>Fungi</taxon>
        <taxon>Fungi incertae sedis</taxon>
        <taxon>Mucoromycota</taxon>
        <taxon>Mucoromycotina</taxon>
        <taxon>Mucoromycetes</taxon>
        <taxon>Mucorales</taxon>
        <taxon>Mucorineae</taxon>
        <taxon>Rhizopodaceae</taxon>
        <taxon>Rhizopus</taxon>
    </lineage>
</organism>
<evidence type="ECO:0000256" key="2">
    <source>
        <dbReference type="ARBA" id="ARBA00022737"/>
    </source>
</evidence>
<dbReference type="Proteomes" id="UP000242414">
    <property type="component" value="Unassembled WGS sequence"/>
</dbReference>
<evidence type="ECO:0000256" key="4">
    <source>
        <dbReference type="ARBA" id="ARBA00044511"/>
    </source>
</evidence>
<protein>
    <recommendedName>
        <fullName evidence="7">Pentacotripeptide-repeat region of PRORP domain-containing protein</fullName>
    </recommendedName>
</protein>
<feature type="repeat" description="PPR" evidence="5">
    <location>
        <begin position="306"/>
        <end position="340"/>
    </location>
</feature>
<keyword evidence="2" id="KW-0677">Repeat</keyword>
<gene>
    <name evidence="6" type="ORF">BCV72DRAFT_112000</name>
</gene>
<dbReference type="PANTHER" id="PTHR47447">
    <property type="entry name" value="OS03G0856100 PROTEIN"/>
    <property type="match status" value="1"/>
</dbReference>
<dbReference type="VEuPathDB" id="FungiDB:BCV72DRAFT_112000"/>
<evidence type="ECO:0000256" key="5">
    <source>
        <dbReference type="PROSITE-ProRule" id="PRU00708"/>
    </source>
</evidence>
<dbReference type="EMBL" id="KV921909">
    <property type="protein sequence ID" value="ORE07130.1"/>
    <property type="molecule type" value="Genomic_DNA"/>
</dbReference>
<comment type="function">
    <text evidence="3">Regulates mitochondrial small subunit maturation by controlling 15S rRNA 5'-end processing. Localizes to the 5' precursor of the 15S rRNA in a position that is subsequently occupied by mS47 in the mature yeast mtSSU. Uses structure and sequence-specific RNA recognition, binding to a single-stranded region of the precursor and specifically recognizing bases -6 to -1. The exchange of Ccm1 for mS47 is coupled to the irreversible removal of precursor rRNA that is accompanied by conformational changes of the mitoribosomal proteins uS5m and mS26. These conformational changes signal completion of 5'-end rRNA processing through protection of the mature 5'-end of the 15S rRNA and stabilization of mS47. The removal of the 5' precursor together with the dissociation of Ccm1 may be catalyzed by the 5'-3' exoribonuclease Pet127. Involved in the specific removal of group I introns in mitochondrial encoded transcripts.</text>
</comment>
<sequence length="414" mass="47912">MIQSWTIQSRLLITRSFSSATRKVHPPVHSGVIEPLHIKPLMKKPEKAADRLLSAIRRGNGPAVWKAYMNLKNAGHISQLPELYHSMTVQTFQLKDNGTYSPNYLKFYRKCVSDILETAIANGYILNSRDYNLLLKLYGRSRDWKAVTDCWNEIPATAATEETFNIYMRAAIQCRKPEEVFNVYSKMMKVGVRPDVNTYGLLIEANGRMGNINEADKVFLDHFVPKRADTNKMSFISRLLIKEPKNQFHTASAAPLLLHTIPPRSVLTPTVNTFEALMDAHGRNNNIPGLHHIYKTMMPQYHIQPNLKIYDTLIKWYCRHGDTDAAQNVFIDMEQRGIKPTVTLFNHLFRYEALKKNRPKVAEALIDYMKTKYGIKPMPSMYTTLIKIHNRHNRENEASRLHEIYKQLKLNREQ</sequence>
<evidence type="ECO:0000256" key="3">
    <source>
        <dbReference type="ARBA" id="ARBA00044493"/>
    </source>
</evidence>
<evidence type="ECO:0008006" key="7">
    <source>
        <dbReference type="Google" id="ProtNLM"/>
    </source>
</evidence>
<dbReference type="OrthoDB" id="185373at2759"/>
<dbReference type="Gene3D" id="1.25.40.10">
    <property type="entry name" value="Tetratricopeptide repeat domain"/>
    <property type="match status" value="3"/>
</dbReference>
<feature type="repeat" description="PPR" evidence="5">
    <location>
        <begin position="160"/>
        <end position="194"/>
    </location>
</feature>
<comment type="subunit">
    <text evidence="4">Binds to mitochondrial small subunit 15S rRNA.</text>
</comment>
<comment type="similarity">
    <text evidence="1">Belongs to the CCM1 family.</text>
</comment>
<dbReference type="NCBIfam" id="TIGR00756">
    <property type="entry name" value="PPR"/>
    <property type="match status" value="2"/>
</dbReference>
<dbReference type="PROSITE" id="PS51375">
    <property type="entry name" value="PPR"/>
    <property type="match status" value="2"/>
</dbReference>
<dbReference type="Pfam" id="PF13041">
    <property type="entry name" value="PPR_2"/>
    <property type="match status" value="2"/>
</dbReference>
<proteinExistence type="inferred from homology"/>
<name>A0A1X0R524_RHIZD</name>
<evidence type="ECO:0000256" key="1">
    <source>
        <dbReference type="ARBA" id="ARBA00006192"/>
    </source>
</evidence>
<dbReference type="InterPro" id="IPR011990">
    <property type="entry name" value="TPR-like_helical_dom_sf"/>
</dbReference>
<dbReference type="AlphaFoldDB" id="A0A1X0R524"/>
<reference evidence="6" key="1">
    <citation type="journal article" date="2016" name="Proc. Natl. Acad. Sci. U.S.A.">
        <title>Lipid metabolic changes in an early divergent fungus govern the establishment of a mutualistic symbiosis with endobacteria.</title>
        <authorList>
            <person name="Lastovetsky O.A."/>
            <person name="Gaspar M.L."/>
            <person name="Mondo S.J."/>
            <person name="LaButti K.M."/>
            <person name="Sandor L."/>
            <person name="Grigoriev I.V."/>
            <person name="Henry S.A."/>
            <person name="Pawlowska T.E."/>
        </authorList>
    </citation>
    <scope>NUCLEOTIDE SEQUENCE [LARGE SCALE GENOMIC DNA]</scope>
    <source>
        <strain evidence="6">ATCC 52814</strain>
    </source>
</reference>
<evidence type="ECO:0000313" key="6">
    <source>
        <dbReference type="EMBL" id="ORE07130.1"/>
    </source>
</evidence>
<dbReference type="InterPro" id="IPR002885">
    <property type="entry name" value="PPR_rpt"/>
</dbReference>
<dbReference type="PANTHER" id="PTHR47447:SF17">
    <property type="entry name" value="OS12G0638900 PROTEIN"/>
    <property type="match status" value="1"/>
</dbReference>
<accession>A0A1X0R524</accession>